<dbReference type="InterPro" id="IPR023214">
    <property type="entry name" value="HAD_sf"/>
</dbReference>
<evidence type="ECO:0000313" key="1">
    <source>
        <dbReference type="EMBL" id="OXE49771.1"/>
    </source>
</evidence>
<evidence type="ECO:0000313" key="2">
    <source>
        <dbReference type="Proteomes" id="UP000214610"/>
    </source>
</evidence>
<dbReference type="EMBL" id="NHMP01000003">
    <property type="protein sequence ID" value="OXE49771.1"/>
    <property type="molecule type" value="Genomic_DNA"/>
</dbReference>
<name>A0A227KQN0_9BURK</name>
<sequence length="256" mass="29294">MLGAVVVDLDGTLYDDNIGRETLTKSGWTEYFKLCDSFPFDEDVFRELTFFSMEGMQIFFISEQPECLRRVVERGLVNFSDFEPWQLILKPEDCTLSGPRFKMSELQKIYENHEICIIIQSMSLKKLCKEAGFKRLYPVNPKNNFNCPEPVALCAVPPEQAVDFLLFVNEDEEVNNVFAKIAVPTLKDMAEQGIGKLLVIFPVCAETKQNGSEPSIPSRLIRMRSMFQTKSHASSIKRIVRKIIKLILAITLMLYS</sequence>
<reference evidence="2" key="1">
    <citation type="submission" date="2017-05" db="EMBL/GenBank/DDBJ databases">
        <title>Improved OligoMM genomes.</title>
        <authorList>
            <person name="Garzetti D."/>
        </authorList>
    </citation>
    <scope>NUCLEOTIDE SEQUENCE [LARGE SCALE GENOMIC DNA]</scope>
    <source>
        <strain evidence="2">YL45</strain>
    </source>
</reference>
<keyword evidence="2" id="KW-1185">Reference proteome</keyword>
<comment type="caution">
    <text evidence="1">The sequence shown here is derived from an EMBL/GenBank/DDBJ whole genome shotgun (WGS) entry which is preliminary data.</text>
</comment>
<dbReference type="Proteomes" id="UP000214610">
    <property type="component" value="Unassembled WGS sequence"/>
</dbReference>
<dbReference type="InterPro" id="IPR036412">
    <property type="entry name" value="HAD-like_sf"/>
</dbReference>
<dbReference type="SUPFAM" id="SSF56784">
    <property type="entry name" value="HAD-like"/>
    <property type="match status" value="1"/>
</dbReference>
<gene>
    <name evidence="1" type="ORF">ADH67_06490</name>
</gene>
<proteinExistence type="predicted"/>
<organism evidence="1 2">
    <name type="scientific">Turicimonas muris</name>
    <dbReference type="NCBI Taxonomy" id="1796652"/>
    <lineage>
        <taxon>Bacteria</taxon>
        <taxon>Pseudomonadati</taxon>
        <taxon>Pseudomonadota</taxon>
        <taxon>Betaproteobacteria</taxon>
        <taxon>Burkholderiales</taxon>
        <taxon>Sutterellaceae</taxon>
        <taxon>Turicimonas</taxon>
    </lineage>
</organism>
<accession>A0A227KQN0</accession>
<dbReference type="Gene3D" id="3.40.50.1000">
    <property type="entry name" value="HAD superfamily/HAD-like"/>
    <property type="match status" value="1"/>
</dbReference>
<protein>
    <submittedName>
        <fullName evidence="1">Uncharacterized protein</fullName>
    </submittedName>
</protein>
<dbReference type="AlphaFoldDB" id="A0A227KQN0"/>